<dbReference type="PROSITE" id="PS50110">
    <property type="entry name" value="RESPONSE_REGULATORY"/>
    <property type="match status" value="1"/>
</dbReference>
<keyword evidence="4" id="KW-1185">Reference proteome</keyword>
<evidence type="ECO:0000259" key="2">
    <source>
        <dbReference type="PROSITE" id="PS50110"/>
    </source>
</evidence>
<dbReference type="InterPro" id="IPR001789">
    <property type="entry name" value="Sig_transdc_resp-reg_receiver"/>
</dbReference>
<organism evidence="3 4">
    <name type="scientific">Lutibacter agarilyticus</name>
    <dbReference type="NCBI Taxonomy" id="1109740"/>
    <lineage>
        <taxon>Bacteria</taxon>
        <taxon>Pseudomonadati</taxon>
        <taxon>Bacteroidota</taxon>
        <taxon>Flavobacteriia</taxon>
        <taxon>Flavobacteriales</taxon>
        <taxon>Flavobacteriaceae</taxon>
        <taxon>Lutibacter</taxon>
    </lineage>
</organism>
<dbReference type="RefSeq" id="WP_089379702.1">
    <property type="nucleotide sequence ID" value="NZ_FZNT01000001.1"/>
</dbReference>
<dbReference type="InterPro" id="IPR011006">
    <property type="entry name" value="CheY-like_superfamily"/>
</dbReference>
<name>A0A238V7V4_9FLAO</name>
<protein>
    <submittedName>
        <fullName evidence="3">DNA-binding response regulator, NarL/FixJ family, contains REC and HTH domains</fullName>
    </submittedName>
</protein>
<keyword evidence="3" id="KW-0238">DNA-binding</keyword>
<keyword evidence="1" id="KW-0597">Phosphoprotein</keyword>
<dbReference type="GO" id="GO:0003677">
    <property type="term" value="F:DNA binding"/>
    <property type="evidence" value="ECO:0007669"/>
    <property type="project" value="UniProtKB-KW"/>
</dbReference>
<feature type="modified residue" description="4-aspartylphosphate" evidence="1">
    <location>
        <position position="59"/>
    </location>
</feature>
<proteinExistence type="predicted"/>
<evidence type="ECO:0000313" key="3">
    <source>
        <dbReference type="EMBL" id="SNR30271.1"/>
    </source>
</evidence>
<evidence type="ECO:0000256" key="1">
    <source>
        <dbReference type="PROSITE-ProRule" id="PRU00169"/>
    </source>
</evidence>
<dbReference type="Gene3D" id="3.40.50.2300">
    <property type="match status" value="1"/>
</dbReference>
<evidence type="ECO:0000313" key="4">
    <source>
        <dbReference type="Proteomes" id="UP000198384"/>
    </source>
</evidence>
<gene>
    <name evidence="3" type="ORF">SAMN06265371_10115</name>
</gene>
<accession>A0A238V7V4</accession>
<dbReference type="EMBL" id="FZNT01000001">
    <property type="protein sequence ID" value="SNR30271.1"/>
    <property type="molecule type" value="Genomic_DNA"/>
</dbReference>
<reference evidence="3 4" key="1">
    <citation type="submission" date="2017-06" db="EMBL/GenBank/DDBJ databases">
        <authorList>
            <person name="Kim H.J."/>
            <person name="Triplett B.A."/>
        </authorList>
    </citation>
    <scope>NUCLEOTIDE SEQUENCE [LARGE SCALE GENOMIC DNA]</scope>
    <source>
        <strain evidence="3 4">DSM 29150</strain>
    </source>
</reference>
<sequence>MFKKVLIAEDMDFINFGVRSELEKLGVKEIDYVQYCDEALLKLKSAHLNNAPFDLLISDLSFEQDHNNQKITSGEQLIKNVRNDFPKLKIAVFSVEDKAYTIQTLFKEHHINAYVWKSRDGLRELNRALNMIETSESIYISPELASVLACNNSVEITEYDIFLIDCLSQGLLQGQISEKLKELNLNPSSVSAVEKRLKFLKEHFNANNPAHLVAMSKDLGLI</sequence>
<dbReference type="Proteomes" id="UP000198384">
    <property type="component" value="Unassembled WGS sequence"/>
</dbReference>
<dbReference type="SUPFAM" id="SSF52172">
    <property type="entry name" value="CheY-like"/>
    <property type="match status" value="1"/>
</dbReference>
<dbReference type="GO" id="GO:0000160">
    <property type="term" value="P:phosphorelay signal transduction system"/>
    <property type="evidence" value="ECO:0007669"/>
    <property type="project" value="InterPro"/>
</dbReference>
<dbReference type="OrthoDB" id="659223at2"/>
<feature type="domain" description="Response regulatory" evidence="2">
    <location>
        <begin position="4"/>
        <end position="132"/>
    </location>
</feature>
<dbReference type="AlphaFoldDB" id="A0A238V7V4"/>